<name>A0A3R9YK99_9SPHN</name>
<dbReference type="NCBIfam" id="TIGR00797">
    <property type="entry name" value="matE"/>
    <property type="match status" value="1"/>
</dbReference>
<feature type="transmembrane region" description="Helical" evidence="2">
    <location>
        <begin position="169"/>
        <end position="191"/>
    </location>
</feature>
<evidence type="ECO:0000256" key="2">
    <source>
        <dbReference type="SAM" id="Phobius"/>
    </source>
</evidence>
<dbReference type="CDD" id="cd13131">
    <property type="entry name" value="MATE_NorM_like"/>
    <property type="match status" value="1"/>
</dbReference>
<dbReference type="GO" id="GO:0015297">
    <property type="term" value="F:antiporter activity"/>
    <property type="evidence" value="ECO:0007669"/>
    <property type="project" value="InterPro"/>
</dbReference>
<dbReference type="GO" id="GO:0042910">
    <property type="term" value="F:xenobiotic transmembrane transporter activity"/>
    <property type="evidence" value="ECO:0007669"/>
    <property type="project" value="InterPro"/>
</dbReference>
<dbReference type="InterPro" id="IPR050222">
    <property type="entry name" value="MATE_MdtK"/>
</dbReference>
<comment type="caution">
    <text evidence="3">The sequence shown here is derived from an EMBL/GenBank/DDBJ whole genome shotgun (WGS) entry which is preliminary data.</text>
</comment>
<keyword evidence="1" id="KW-0813">Transport</keyword>
<feature type="transmembrane region" description="Helical" evidence="2">
    <location>
        <begin position="50"/>
        <end position="83"/>
    </location>
</feature>
<organism evidence="3 4">
    <name type="scientific">Sphingomonas ginkgonis</name>
    <dbReference type="NCBI Taxonomy" id="2315330"/>
    <lineage>
        <taxon>Bacteria</taxon>
        <taxon>Pseudomonadati</taxon>
        <taxon>Pseudomonadota</taxon>
        <taxon>Alphaproteobacteria</taxon>
        <taxon>Sphingomonadales</taxon>
        <taxon>Sphingomonadaceae</taxon>
        <taxon>Sphingomonas</taxon>
    </lineage>
</organism>
<dbReference type="PANTHER" id="PTHR43298">
    <property type="entry name" value="MULTIDRUG RESISTANCE PROTEIN NORM-RELATED"/>
    <property type="match status" value="1"/>
</dbReference>
<dbReference type="GO" id="GO:0005886">
    <property type="term" value="C:plasma membrane"/>
    <property type="evidence" value="ECO:0007669"/>
    <property type="project" value="TreeGrafter"/>
</dbReference>
<dbReference type="PANTHER" id="PTHR43298:SF2">
    <property type="entry name" value="FMN_FAD EXPORTER YEEO-RELATED"/>
    <property type="match status" value="1"/>
</dbReference>
<feature type="transmembrane region" description="Helical" evidence="2">
    <location>
        <begin position="429"/>
        <end position="447"/>
    </location>
</feature>
<feature type="transmembrane region" description="Helical" evidence="2">
    <location>
        <begin position="357"/>
        <end position="380"/>
    </location>
</feature>
<keyword evidence="4" id="KW-1185">Reference proteome</keyword>
<keyword evidence="2" id="KW-1133">Transmembrane helix</keyword>
<gene>
    <name evidence="3" type="ORF">HMF7854_13760</name>
</gene>
<feature type="transmembrane region" description="Helical" evidence="2">
    <location>
        <begin position="95"/>
        <end position="117"/>
    </location>
</feature>
<feature type="transmembrane region" description="Helical" evidence="2">
    <location>
        <begin position="246"/>
        <end position="272"/>
    </location>
</feature>
<sequence>MGDAGKVDSFGAELQATLRLAGPLVLTQLVQTGIYTTDVIMIGRLGSLPLAASALAVSLLSGFFFCGTGLMSAAAPIMAAALGRDRAGAGETLRATFHGGVQLALLYSAALWLLLWNGERLMLLFGQAPALAATGGAFLRLLMWTMLPNLLLVLLRATLATLGRPGPALWVMIGGLLLNALGNYGLIFGHFGLPALGLPGSALASVISASAMVLLLGLYVARSGLTRDFRLWHGVLRFEPARMAAIARLGVPIAVTLAFEVSIFSAAIYFMGWIDTVSVAAHAIALQIASVTFMVPLGLSQATVVRVGLAFGARDCVAIGRAGWASLLLAMLFMTIAAGTIWAIPRPLAALFLDRQLSGSTAVLDLAVRFLTIAALFQLADGAQVVGAAMLRGLHDTRVPMLFALVGYWLVGLGGGYALAFNAGWRGEGIWAGLALGLAVVAVLMIARWSWRERLGLTPTAA</sequence>
<dbReference type="Proteomes" id="UP000274661">
    <property type="component" value="Unassembled WGS sequence"/>
</dbReference>
<dbReference type="EMBL" id="RWJF01000001">
    <property type="protein sequence ID" value="RST31781.1"/>
    <property type="molecule type" value="Genomic_DNA"/>
</dbReference>
<reference evidence="3 4" key="1">
    <citation type="submission" date="2018-12" db="EMBL/GenBank/DDBJ databases">
        <title>Sphingomonas sp. HMF7854 Genome sequencing and assembly.</title>
        <authorList>
            <person name="Cha I."/>
            <person name="Kang H."/>
            <person name="Kim H."/>
            <person name="Kang J."/>
            <person name="Joh K."/>
        </authorList>
    </citation>
    <scope>NUCLEOTIDE SEQUENCE [LARGE SCALE GENOMIC DNA]</scope>
    <source>
        <strain evidence="3 4">HMF7854</strain>
    </source>
</reference>
<feature type="transmembrane region" description="Helical" evidence="2">
    <location>
        <begin position="401"/>
        <end position="423"/>
    </location>
</feature>
<evidence type="ECO:0000256" key="1">
    <source>
        <dbReference type="ARBA" id="ARBA00022448"/>
    </source>
</evidence>
<proteinExistence type="predicted"/>
<feature type="transmembrane region" description="Helical" evidence="2">
    <location>
        <begin position="137"/>
        <end position="157"/>
    </location>
</feature>
<dbReference type="OrthoDB" id="9780160at2"/>
<feature type="transmembrane region" description="Helical" evidence="2">
    <location>
        <begin position="324"/>
        <end position="345"/>
    </location>
</feature>
<dbReference type="Pfam" id="PF01554">
    <property type="entry name" value="MatE"/>
    <property type="match status" value="2"/>
</dbReference>
<evidence type="ECO:0000313" key="4">
    <source>
        <dbReference type="Proteomes" id="UP000274661"/>
    </source>
</evidence>
<dbReference type="RefSeq" id="WP_126719721.1">
    <property type="nucleotide sequence ID" value="NZ_RWJF01000001.1"/>
</dbReference>
<keyword evidence="2" id="KW-0472">Membrane</keyword>
<keyword evidence="2" id="KW-0812">Transmembrane</keyword>
<dbReference type="InterPro" id="IPR002528">
    <property type="entry name" value="MATE_fam"/>
</dbReference>
<evidence type="ECO:0000313" key="3">
    <source>
        <dbReference type="EMBL" id="RST31781.1"/>
    </source>
</evidence>
<dbReference type="AlphaFoldDB" id="A0A3R9YK99"/>
<feature type="transmembrane region" description="Helical" evidence="2">
    <location>
        <begin position="203"/>
        <end position="225"/>
    </location>
</feature>
<feature type="transmembrane region" description="Helical" evidence="2">
    <location>
        <begin position="284"/>
        <end position="312"/>
    </location>
</feature>
<accession>A0A3R9YK99</accession>
<protein>
    <submittedName>
        <fullName evidence="3">MATE family efflux transporter</fullName>
    </submittedName>
</protein>